<dbReference type="Pfam" id="PF11286">
    <property type="entry name" value="DUF3087"/>
    <property type="match status" value="1"/>
</dbReference>
<evidence type="ECO:0000313" key="3">
    <source>
        <dbReference type="Proteomes" id="UP000033664"/>
    </source>
</evidence>
<reference evidence="2 3" key="1">
    <citation type="journal article" date="2015" name="BMC Genomics">
        <title>Genome mining reveals unlocked bioactive potential of marine Gram-negative bacteria.</title>
        <authorList>
            <person name="Machado H."/>
            <person name="Sonnenschein E.C."/>
            <person name="Melchiorsen J."/>
            <person name="Gram L."/>
        </authorList>
    </citation>
    <scope>NUCLEOTIDE SEQUENCE [LARGE SCALE GENOMIC DNA]</scope>
    <source>
        <strain evidence="2 3">S3137</strain>
    </source>
</reference>
<sequence>MKLQQIDKARYRKHLNRVLAACIGALVLGSLGIARLLIIAFPSASGSHFHWNLLGVIITCAAIALVLKRVQHHPYLREVLYVWHLKQALNQITRRLRKIKAAAEQGNVEAMHALQFNYSGSRQLWQLDDNTITMDELALEQAKLDTLAERYQVEPSAERYHSSTLKQF</sequence>
<proteinExistence type="predicted"/>
<feature type="transmembrane region" description="Helical" evidence="1">
    <location>
        <begin position="49"/>
        <end position="67"/>
    </location>
</feature>
<organism evidence="2 3">
    <name type="scientific">Pseudoalteromonas ruthenica</name>
    <dbReference type="NCBI Taxonomy" id="151081"/>
    <lineage>
        <taxon>Bacteria</taxon>
        <taxon>Pseudomonadati</taxon>
        <taxon>Pseudomonadota</taxon>
        <taxon>Gammaproteobacteria</taxon>
        <taxon>Alteromonadales</taxon>
        <taxon>Pseudoalteromonadaceae</taxon>
        <taxon>Pseudoalteromonas</taxon>
    </lineage>
</organism>
<dbReference type="OrthoDB" id="6118114at2"/>
<dbReference type="EMBL" id="JXXZ01000013">
    <property type="protein sequence ID" value="KJY97096.1"/>
    <property type="molecule type" value="Genomic_DNA"/>
</dbReference>
<evidence type="ECO:0000313" key="2">
    <source>
        <dbReference type="EMBL" id="KJY97096.1"/>
    </source>
</evidence>
<gene>
    <name evidence="2" type="ORF">TW72_14775</name>
</gene>
<name>A0A0F4PS59_9GAMM</name>
<dbReference type="AlphaFoldDB" id="A0A0F4PS59"/>
<keyword evidence="1" id="KW-0472">Membrane</keyword>
<comment type="caution">
    <text evidence="2">The sequence shown here is derived from an EMBL/GenBank/DDBJ whole genome shotgun (WGS) entry which is preliminary data.</text>
</comment>
<evidence type="ECO:0000256" key="1">
    <source>
        <dbReference type="SAM" id="Phobius"/>
    </source>
</evidence>
<dbReference type="GeneID" id="58229761"/>
<dbReference type="PATRIC" id="fig|151081.8.peg.632"/>
<keyword evidence="1" id="KW-1133">Transmembrane helix</keyword>
<dbReference type="eggNOG" id="ENOG502ZZ0F">
    <property type="taxonomic scope" value="Bacteria"/>
</dbReference>
<feature type="transmembrane region" description="Helical" evidence="1">
    <location>
        <begin position="18"/>
        <end position="43"/>
    </location>
</feature>
<keyword evidence="1" id="KW-0812">Transmembrane</keyword>
<keyword evidence="3" id="KW-1185">Reference proteome</keyword>
<protein>
    <recommendedName>
        <fullName evidence="4">DUF3087 domain-containing protein</fullName>
    </recommendedName>
</protein>
<dbReference type="RefSeq" id="WP_045978497.1">
    <property type="nucleotide sequence ID" value="NZ_JXXY01000003.1"/>
</dbReference>
<evidence type="ECO:0008006" key="4">
    <source>
        <dbReference type="Google" id="ProtNLM"/>
    </source>
</evidence>
<dbReference type="Proteomes" id="UP000033664">
    <property type="component" value="Unassembled WGS sequence"/>
</dbReference>
<dbReference type="InterPro" id="IPR021438">
    <property type="entry name" value="DUF3087"/>
</dbReference>
<accession>A0A0F4PS59</accession>